<dbReference type="InterPro" id="IPR050951">
    <property type="entry name" value="Retrovirus_Pol_polyprotein"/>
</dbReference>
<evidence type="ECO:0000256" key="1">
    <source>
        <dbReference type="SAM" id="MobiDB-lite"/>
    </source>
</evidence>
<feature type="compositionally biased region" description="Acidic residues" evidence="1">
    <location>
        <begin position="150"/>
        <end position="160"/>
    </location>
</feature>
<keyword evidence="2" id="KW-0695">RNA-directed DNA polymerase</keyword>
<name>A0A9P3UXB1_LYOSH</name>
<dbReference type="GO" id="GO:0003964">
    <property type="term" value="F:RNA-directed DNA polymerase activity"/>
    <property type="evidence" value="ECO:0007669"/>
    <property type="project" value="UniProtKB-KW"/>
</dbReference>
<dbReference type="SUPFAM" id="SSF56672">
    <property type="entry name" value="DNA/RNA polymerases"/>
    <property type="match status" value="1"/>
</dbReference>
<dbReference type="PANTHER" id="PTHR37984:SF5">
    <property type="entry name" value="PROTEIN NYNRIN-LIKE"/>
    <property type="match status" value="1"/>
</dbReference>
<dbReference type="Proteomes" id="UP001063166">
    <property type="component" value="Unassembled WGS sequence"/>
</dbReference>
<accession>A0A9P3UXB1</accession>
<feature type="region of interest" description="Disordered" evidence="1">
    <location>
        <begin position="139"/>
        <end position="160"/>
    </location>
</feature>
<dbReference type="OrthoDB" id="3262920at2759"/>
<dbReference type="InterPro" id="IPR043128">
    <property type="entry name" value="Rev_trsase/Diguanyl_cyclase"/>
</dbReference>
<dbReference type="AlphaFoldDB" id="A0A9P3UXB1"/>
<evidence type="ECO:0000313" key="2">
    <source>
        <dbReference type="EMBL" id="GLB45956.1"/>
    </source>
</evidence>
<keyword evidence="3" id="KW-1185">Reference proteome</keyword>
<reference evidence="2" key="1">
    <citation type="submission" date="2022-07" db="EMBL/GenBank/DDBJ databases">
        <title>The genome of Lyophyllum shimeji provides insight into the initial evolution of ectomycorrhizal fungal genome.</title>
        <authorList>
            <person name="Kobayashi Y."/>
            <person name="Shibata T."/>
            <person name="Hirakawa H."/>
            <person name="Shigenobu S."/>
            <person name="Nishiyama T."/>
            <person name="Yamada A."/>
            <person name="Hasebe M."/>
            <person name="Kawaguchi M."/>
        </authorList>
    </citation>
    <scope>NUCLEOTIDE SEQUENCE</scope>
    <source>
        <strain evidence="2">AT787</strain>
    </source>
</reference>
<protein>
    <submittedName>
        <fullName evidence="2">Reverse transcriptase (RNA-dependent DNA polymerase)</fullName>
    </submittedName>
</protein>
<dbReference type="InterPro" id="IPR043502">
    <property type="entry name" value="DNA/RNA_pol_sf"/>
</dbReference>
<dbReference type="PANTHER" id="PTHR37984">
    <property type="entry name" value="PROTEIN CBG26694"/>
    <property type="match status" value="1"/>
</dbReference>
<keyword evidence="2" id="KW-0548">Nucleotidyltransferase</keyword>
<organism evidence="2 3">
    <name type="scientific">Lyophyllum shimeji</name>
    <name type="common">Hon-shimeji</name>
    <name type="synonym">Tricholoma shimeji</name>
    <dbReference type="NCBI Taxonomy" id="47721"/>
    <lineage>
        <taxon>Eukaryota</taxon>
        <taxon>Fungi</taxon>
        <taxon>Dikarya</taxon>
        <taxon>Basidiomycota</taxon>
        <taxon>Agaricomycotina</taxon>
        <taxon>Agaricomycetes</taxon>
        <taxon>Agaricomycetidae</taxon>
        <taxon>Agaricales</taxon>
        <taxon>Tricholomatineae</taxon>
        <taxon>Lyophyllaceae</taxon>
        <taxon>Lyophyllum</taxon>
    </lineage>
</organism>
<dbReference type="Gene3D" id="3.30.70.270">
    <property type="match status" value="1"/>
</dbReference>
<dbReference type="EMBL" id="BRPK01000043">
    <property type="protein sequence ID" value="GLB45956.1"/>
    <property type="molecule type" value="Genomic_DNA"/>
</dbReference>
<sequence>MCRNPSSLHNSLSLVVEVETTDTQEILGLKALLDSGASGLFLHIRFVREHSLTTRTLSRPILINNVDGTANAAGAITEVIDLVLRHDPWFTWLKEHNPEIDWAAGTVSMSHCLSRCQTCREEVKVERKARAKTRAAMRACRSSGIPTPEPELDDIPELYPDPDCDCDSDSDVSLEPDSTPSSDGADVMEEGFTNFYWRFICDFSHHARPLFDLMAKDVAWTWGSAQQDTFDNLKRAITSQPVLIFLDDDRPSESKPTART</sequence>
<gene>
    <name evidence="2" type="ORF">LshimejAT787_4300030</name>
</gene>
<evidence type="ECO:0000313" key="3">
    <source>
        <dbReference type="Proteomes" id="UP001063166"/>
    </source>
</evidence>
<comment type="caution">
    <text evidence="2">The sequence shown here is derived from an EMBL/GenBank/DDBJ whole genome shotgun (WGS) entry which is preliminary data.</text>
</comment>
<keyword evidence="2" id="KW-0808">Transferase</keyword>
<proteinExistence type="predicted"/>